<proteinExistence type="inferred from homology"/>
<dbReference type="EMBL" id="JAUESC010000003">
    <property type="protein sequence ID" value="KAK0602441.1"/>
    <property type="molecule type" value="Genomic_DNA"/>
</dbReference>
<dbReference type="AlphaFoldDB" id="A0AA39W5X9"/>
<evidence type="ECO:0008006" key="7">
    <source>
        <dbReference type="Google" id="ProtNLM"/>
    </source>
</evidence>
<dbReference type="Gene3D" id="1.25.40.10">
    <property type="entry name" value="Tetratricopeptide repeat domain"/>
    <property type="match status" value="3"/>
</dbReference>
<organism evidence="5 6">
    <name type="scientific">Acer saccharum</name>
    <name type="common">Sugar maple</name>
    <dbReference type="NCBI Taxonomy" id="4024"/>
    <lineage>
        <taxon>Eukaryota</taxon>
        <taxon>Viridiplantae</taxon>
        <taxon>Streptophyta</taxon>
        <taxon>Embryophyta</taxon>
        <taxon>Tracheophyta</taxon>
        <taxon>Spermatophyta</taxon>
        <taxon>Magnoliopsida</taxon>
        <taxon>eudicotyledons</taxon>
        <taxon>Gunneridae</taxon>
        <taxon>Pentapetalae</taxon>
        <taxon>rosids</taxon>
        <taxon>malvids</taxon>
        <taxon>Sapindales</taxon>
        <taxon>Sapindaceae</taxon>
        <taxon>Hippocastanoideae</taxon>
        <taxon>Acereae</taxon>
        <taxon>Acer</taxon>
    </lineage>
</organism>
<feature type="repeat" description="PPR" evidence="3">
    <location>
        <begin position="432"/>
        <end position="466"/>
    </location>
</feature>
<dbReference type="PANTHER" id="PTHR47938">
    <property type="entry name" value="RESPIRATORY COMPLEX I CHAPERONE (CIA84), PUTATIVE (AFU_ORTHOLOGUE AFUA_2G06020)-RELATED"/>
    <property type="match status" value="1"/>
</dbReference>
<evidence type="ECO:0000313" key="5">
    <source>
        <dbReference type="EMBL" id="KAK0602441.1"/>
    </source>
</evidence>
<evidence type="ECO:0000256" key="2">
    <source>
        <dbReference type="ARBA" id="ARBA00022737"/>
    </source>
</evidence>
<dbReference type="Proteomes" id="UP001168877">
    <property type="component" value="Unassembled WGS sequence"/>
</dbReference>
<dbReference type="GO" id="GO:0003729">
    <property type="term" value="F:mRNA binding"/>
    <property type="evidence" value="ECO:0007669"/>
    <property type="project" value="TreeGrafter"/>
</dbReference>
<reference evidence="5" key="1">
    <citation type="journal article" date="2022" name="Plant J.">
        <title>Strategies of tolerance reflected in two North American maple genomes.</title>
        <authorList>
            <person name="McEvoy S.L."/>
            <person name="Sezen U.U."/>
            <person name="Trouern-Trend A."/>
            <person name="McMahon S.M."/>
            <person name="Schaberg P.G."/>
            <person name="Yang J."/>
            <person name="Wegrzyn J.L."/>
            <person name="Swenson N.G."/>
        </authorList>
    </citation>
    <scope>NUCLEOTIDE SEQUENCE</scope>
    <source>
        <strain evidence="5">NS2018</strain>
    </source>
</reference>
<accession>A0AA39W5X9</accession>
<keyword evidence="6" id="KW-1185">Reference proteome</keyword>
<dbReference type="SUPFAM" id="SSF81901">
    <property type="entry name" value="HCP-like"/>
    <property type="match status" value="1"/>
</dbReference>
<feature type="region of interest" description="Disordered" evidence="4">
    <location>
        <begin position="56"/>
        <end position="81"/>
    </location>
</feature>
<evidence type="ECO:0000313" key="6">
    <source>
        <dbReference type="Proteomes" id="UP001168877"/>
    </source>
</evidence>
<protein>
    <recommendedName>
        <fullName evidence="7">Pentatricopeptide repeat-containing protein</fullName>
    </recommendedName>
</protein>
<dbReference type="PROSITE" id="PS51375">
    <property type="entry name" value="PPR"/>
    <property type="match status" value="6"/>
</dbReference>
<feature type="repeat" description="PPR" evidence="3">
    <location>
        <begin position="397"/>
        <end position="431"/>
    </location>
</feature>
<dbReference type="InterPro" id="IPR002885">
    <property type="entry name" value="PPR_rpt"/>
</dbReference>
<keyword evidence="2" id="KW-0677">Repeat</keyword>
<dbReference type="Pfam" id="PF13041">
    <property type="entry name" value="PPR_2"/>
    <property type="match status" value="2"/>
</dbReference>
<dbReference type="PANTHER" id="PTHR47938:SF25">
    <property type="entry name" value="PENTACOTRIPEPTIDE-REPEAT REGION OF PRORP DOMAIN-CONTAINING PROTEIN"/>
    <property type="match status" value="1"/>
</dbReference>
<feature type="repeat" description="PPR" evidence="3">
    <location>
        <begin position="537"/>
        <end position="572"/>
    </location>
</feature>
<sequence length="600" mass="67669">MWRSIAARTRQVALNYGATTENPKKVLSFQFFTLTRDHSVSRLSLCRNPRFFSQLSATDPSDEGPVSHETEFSSHGFNQNENTQTDHFVFGFENDENLGENDDTQMENSMVFDPNSDAQMDDFVPGKVEGEEKQPEVYEIDVEKEPEVYEIDVEKLENVLSLLQGSVDGSLESSLDEFGFDLREDFVVRVLETPMILGENLLRFFKWGMRKPEFKVSTRAVDALVKAICSDMRKKDAYALWDLVQEIGEKESGILNVEILNELIALLSKLGKGKAALEVFDKFGDLGCVANVETYYFTIEALCRRSIFDWAWSVCEKMIDTGSLPDSAKVGKIICWFCKGKKAKEAHSVYALAKEKNNYPPQSSVNFLIISLCQKDETVKLALEMLDDFSGEARRYAIKSFSAVIHGMCRMKDVVAAKALLQKMISDGPPPGNTVFNSLITGYSKNGDMEEAIGIMKLMKDRGLKPDVYTYTVVMSGYANGGLMKEACEILKEAKKNHSKLSPVTYHTLIRGYCKLEEFDKALNLFTEMKESGVQPNVDEYNKLIQSLCLKALDWEKAEKLLEEMKEKGMHLNGITRGLIKAVKDLEKEALDNELARTEA</sequence>
<name>A0AA39W5X9_ACESA</name>
<evidence type="ECO:0000256" key="4">
    <source>
        <dbReference type="SAM" id="MobiDB-lite"/>
    </source>
</evidence>
<comment type="similarity">
    <text evidence="1">Belongs to the PPR family. P subfamily.</text>
</comment>
<dbReference type="NCBIfam" id="TIGR00756">
    <property type="entry name" value="PPR"/>
    <property type="match status" value="5"/>
</dbReference>
<evidence type="ECO:0000256" key="1">
    <source>
        <dbReference type="ARBA" id="ARBA00007626"/>
    </source>
</evidence>
<comment type="caution">
    <text evidence="5">The sequence shown here is derived from an EMBL/GenBank/DDBJ whole genome shotgun (WGS) entry which is preliminary data.</text>
</comment>
<feature type="repeat" description="PPR" evidence="3">
    <location>
        <begin position="291"/>
        <end position="325"/>
    </location>
</feature>
<gene>
    <name evidence="5" type="ORF">LWI29_033417</name>
</gene>
<reference evidence="5" key="2">
    <citation type="submission" date="2023-06" db="EMBL/GenBank/DDBJ databases">
        <authorList>
            <person name="Swenson N.G."/>
            <person name="Wegrzyn J.L."/>
            <person name="Mcevoy S.L."/>
        </authorList>
    </citation>
    <scope>NUCLEOTIDE SEQUENCE</scope>
    <source>
        <strain evidence="5">NS2018</strain>
        <tissue evidence="5">Leaf</tissue>
    </source>
</reference>
<dbReference type="Pfam" id="PF01535">
    <property type="entry name" value="PPR"/>
    <property type="match status" value="2"/>
</dbReference>
<evidence type="ECO:0000256" key="3">
    <source>
        <dbReference type="PROSITE-ProRule" id="PRU00708"/>
    </source>
</evidence>
<dbReference type="InterPro" id="IPR011990">
    <property type="entry name" value="TPR-like_helical_dom_sf"/>
</dbReference>
<feature type="repeat" description="PPR" evidence="3">
    <location>
        <begin position="502"/>
        <end position="536"/>
    </location>
</feature>
<feature type="repeat" description="PPR" evidence="3">
    <location>
        <begin position="467"/>
        <end position="501"/>
    </location>
</feature>